<dbReference type="RefSeq" id="WP_109907387.1">
    <property type="nucleotide sequence ID" value="NZ_QGLE01000011.1"/>
</dbReference>
<dbReference type="Proteomes" id="UP000245461">
    <property type="component" value="Unassembled WGS sequence"/>
</dbReference>
<dbReference type="EMBL" id="QGLE01000011">
    <property type="protein sequence ID" value="PWR19505.1"/>
    <property type="molecule type" value="Genomic_DNA"/>
</dbReference>
<comment type="caution">
    <text evidence="1">The sequence shown here is derived from an EMBL/GenBank/DDBJ whole genome shotgun (WGS) entry which is preliminary data.</text>
</comment>
<dbReference type="InterPro" id="IPR036713">
    <property type="entry name" value="TmoB-like_sf"/>
</dbReference>
<protein>
    <recommendedName>
        <fullName evidence="3">Toluene monooxygenase</fullName>
    </recommendedName>
</protein>
<dbReference type="Pfam" id="PF06234">
    <property type="entry name" value="TmoB"/>
    <property type="match status" value="1"/>
</dbReference>
<gene>
    <name evidence="1" type="ORF">DKG74_17090</name>
</gene>
<dbReference type="AlphaFoldDB" id="A0A317E335"/>
<evidence type="ECO:0000313" key="2">
    <source>
        <dbReference type="Proteomes" id="UP000245461"/>
    </source>
</evidence>
<evidence type="ECO:0000313" key="1">
    <source>
        <dbReference type="EMBL" id="PWR19505.1"/>
    </source>
</evidence>
<sequence length="86" mass="9211">MDSFPLVINFQGDYGMKVMMVDPDTTTIGEVARIAHDELVGVVVKPLPPGTRLVVRRHTDGQPLDDGKTVAAAGLVFLEAVDIVHG</sequence>
<dbReference type="OrthoDB" id="3478662at2"/>
<dbReference type="SUPFAM" id="SSF110814">
    <property type="entry name" value="TmoB-like"/>
    <property type="match status" value="1"/>
</dbReference>
<name>A0A317E335_9PROT</name>
<dbReference type="InterPro" id="IPR009355">
    <property type="entry name" value="Toluene_mOase_B"/>
</dbReference>
<dbReference type="Gene3D" id="3.10.20.270">
    <property type="entry name" value="TmoB-like"/>
    <property type="match status" value="1"/>
</dbReference>
<proteinExistence type="predicted"/>
<reference evidence="1 2" key="1">
    <citation type="submission" date="2018-05" db="EMBL/GenBank/DDBJ databases">
        <title>Zavarzinia sp. HR-AS.</title>
        <authorList>
            <person name="Lee Y."/>
            <person name="Jeon C.O."/>
        </authorList>
    </citation>
    <scope>NUCLEOTIDE SEQUENCE [LARGE SCALE GENOMIC DNA]</scope>
    <source>
        <strain evidence="1 2">HR-AS</strain>
    </source>
</reference>
<keyword evidence="2" id="KW-1185">Reference proteome</keyword>
<evidence type="ECO:0008006" key="3">
    <source>
        <dbReference type="Google" id="ProtNLM"/>
    </source>
</evidence>
<accession>A0A317E335</accession>
<organism evidence="1 2">
    <name type="scientific">Zavarzinia aquatilis</name>
    <dbReference type="NCBI Taxonomy" id="2211142"/>
    <lineage>
        <taxon>Bacteria</taxon>
        <taxon>Pseudomonadati</taxon>
        <taxon>Pseudomonadota</taxon>
        <taxon>Alphaproteobacteria</taxon>
        <taxon>Rhodospirillales</taxon>
        <taxon>Zavarziniaceae</taxon>
        <taxon>Zavarzinia</taxon>
    </lineage>
</organism>